<name>A0A367E867_9ACTN</name>
<dbReference type="PROSITE" id="PS51257">
    <property type="entry name" value="PROKAR_LIPOPROTEIN"/>
    <property type="match status" value="1"/>
</dbReference>
<accession>A0A367E867</accession>
<dbReference type="RefSeq" id="WP_114025669.1">
    <property type="nucleotide sequence ID" value="NZ_QOIN01000073.1"/>
</dbReference>
<keyword evidence="3" id="KW-1185">Reference proteome</keyword>
<evidence type="ECO:0000313" key="3">
    <source>
        <dbReference type="Proteomes" id="UP000252914"/>
    </source>
</evidence>
<reference evidence="2 3" key="1">
    <citation type="submission" date="2018-06" db="EMBL/GenBank/DDBJ databases">
        <title>Streptomyces reniochalinae sp. nov. and Streptomyces diacarnus sp. nov. from marine sponges.</title>
        <authorList>
            <person name="Li L."/>
        </authorList>
    </citation>
    <scope>NUCLEOTIDE SEQUENCE [LARGE SCALE GENOMIC DNA]</scope>
    <source>
        <strain evidence="2 3">LHW51701</strain>
    </source>
</reference>
<gene>
    <name evidence="2" type="ORF">DTL70_32850</name>
</gene>
<feature type="region of interest" description="Disordered" evidence="1">
    <location>
        <begin position="26"/>
        <end position="107"/>
    </location>
</feature>
<dbReference type="Proteomes" id="UP000252914">
    <property type="component" value="Unassembled WGS sequence"/>
</dbReference>
<sequence length="210" mass="22451">MRTWTRAVPVTAGALVFALALTGCDGGGKKGHKSGSDSDHSSSSSSSSGGSGSSKEKTSYRLGQTSPAQKSDDDETKGATFTITPTKVQTGTKADMANSGLKKDEKDEPKVPVYVWSTLNHKSGKPMELGDMDDDLVVRTDQGQRTRALIVIMGEAKWPNCPAIDRDKKLSPGQSEKICTAFLVPEGQKAEAVEINRGYSKKPLEWRATS</sequence>
<dbReference type="EMBL" id="QOIN01000073">
    <property type="protein sequence ID" value="RCG13969.1"/>
    <property type="molecule type" value="Genomic_DNA"/>
</dbReference>
<proteinExistence type="predicted"/>
<comment type="caution">
    <text evidence="2">The sequence shown here is derived from an EMBL/GenBank/DDBJ whole genome shotgun (WGS) entry which is preliminary data.</text>
</comment>
<protein>
    <recommendedName>
        <fullName evidence="4">Lipoprotein</fullName>
    </recommendedName>
</protein>
<organism evidence="2 3">
    <name type="scientific">Streptomyces diacarni</name>
    <dbReference type="NCBI Taxonomy" id="2800381"/>
    <lineage>
        <taxon>Bacteria</taxon>
        <taxon>Bacillati</taxon>
        <taxon>Actinomycetota</taxon>
        <taxon>Actinomycetes</taxon>
        <taxon>Kitasatosporales</taxon>
        <taxon>Streptomycetaceae</taxon>
        <taxon>Streptomyces</taxon>
    </lineage>
</organism>
<dbReference type="AlphaFoldDB" id="A0A367E867"/>
<evidence type="ECO:0000313" key="2">
    <source>
        <dbReference type="EMBL" id="RCG13969.1"/>
    </source>
</evidence>
<feature type="compositionally biased region" description="Polar residues" evidence="1">
    <location>
        <begin position="79"/>
        <end position="92"/>
    </location>
</feature>
<evidence type="ECO:0008006" key="4">
    <source>
        <dbReference type="Google" id="ProtNLM"/>
    </source>
</evidence>
<evidence type="ECO:0000256" key="1">
    <source>
        <dbReference type="SAM" id="MobiDB-lite"/>
    </source>
</evidence>